<evidence type="ECO:0000256" key="3">
    <source>
        <dbReference type="ARBA" id="ARBA00022741"/>
    </source>
</evidence>
<dbReference type="InterPro" id="IPR013126">
    <property type="entry name" value="Hsp_70_fam"/>
</dbReference>
<protein>
    <submittedName>
        <fullName evidence="8">Molecular chaperone DnaK (HSP70)</fullName>
    </submittedName>
</protein>
<evidence type="ECO:0000313" key="9">
    <source>
        <dbReference type="Proteomes" id="UP000198802"/>
    </source>
</evidence>
<dbReference type="FunFam" id="3.90.640.10:FF:000003">
    <property type="entry name" value="Molecular chaperone DnaK"/>
    <property type="match status" value="1"/>
</dbReference>
<keyword evidence="4 7" id="KW-0067">ATP-binding</keyword>
<gene>
    <name evidence="8" type="ORF">Ga0074812_14616</name>
</gene>
<dbReference type="Gene3D" id="3.90.640.10">
    <property type="entry name" value="Actin, Chain A, domain 4"/>
    <property type="match status" value="1"/>
</dbReference>
<keyword evidence="3 7" id="KW-0547">Nucleotide-binding</keyword>
<accession>A0A0S4QYK7</accession>
<reference evidence="9" key="1">
    <citation type="submission" date="2015-11" db="EMBL/GenBank/DDBJ databases">
        <authorList>
            <person name="Varghese N."/>
        </authorList>
    </citation>
    <scope>NUCLEOTIDE SEQUENCE [LARGE SCALE GENOMIC DNA]</scope>
    <source>
        <strain evidence="9">DSM 45899</strain>
    </source>
</reference>
<dbReference type="PROSITE" id="PS00329">
    <property type="entry name" value="HSP70_2"/>
    <property type="match status" value="1"/>
</dbReference>
<dbReference type="InterPro" id="IPR018181">
    <property type="entry name" value="Heat_shock_70_CS"/>
</dbReference>
<dbReference type="PRINTS" id="PR00301">
    <property type="entry name" value="HEATSHOCK70"/>
</dbReference>
<dbReference type="Pfam" id="PF00012">
    <property type="entry name" value="HSP70"/>
    <property type="match status" value="2"/>
</dbReference>
<keyword evidence="6" id="KW-0143">Chaperone</keyword>
<evidence type="ECO:0000256" key="4">
    <source>
        <dbReference type="ARBA" id="ARBA00022840"/>
    </source>
</evidence>
<name>A0A0S4QYK7_9ACTN</name>
<dbReference type="CDD" id="cd24029">
    <property type="entry name" value="ASKHA_NBD_HSP70_DnaK_HscA_HscC"/>
    <property type="match status" value="1"/>
</dbReference>
<keyword evidence="2" id="KW-0597">Phosphoprotein</keyword>
<dbReference type="FunFam" id="3.30.420.40:FF:000071">
    <property type="entry name" value="Molecular chaperone DnaK"/>
    <property type="match status" value="1"/>
</dbReference>
<dbReference type="PANTHER" id="PTHR19375">
    <property type="entry name" value="HEAT SHOCK PROTEIN 70KDA"/>
    <property type="match status" value="1"/>
</dbReference>
<dbReference type="GO" id="GO:0140662">
    <property type="term" value="F:ATP-dependent protein folding chaperone"/>
    <property type="evidence" value="ECO:0007669"/>
    <property type="project" value="InterPro"/>
</dbReference>
<dbReference type="Proteomes" id="UP000198802">
    <property type="component" value="Unassembled WGS sequence"/>
</dbReference>
<evidence type="ECO:0000256" key="5">
    <source>
        <dbReference type="ARBA" id="ARBA00023016"/>
    </source>
</evidence>
<evidence type="ECO:0000256" key="7">
    <source>
        <dbReference type="RuleBase" id="RU003322"/>
    </source>
</evidence>
<dbReference type="EMBL" id="FAOZ01000046">
    <property type="protein sequence ID" value="CUU60737.1"/>
    <property type="molecule type" value="Genomic_DNA"/>
</dbReference>
<dbReference type="AlphaFoldDB" id="A0A0S4QYK7"/>
<dbReference type="SUPFAM" id="SSF53067">
    <property type="entry name" value="Actin-like ATPase domain"/>
    <property type="match status" value="2"/>
</dbReference>
<sequence length="594" mass="62624">MARMSRMARRWGVASPVAGVSVAAVVSGREDQTVAGTKVFGIDLGTTYSCIAQVDEYGRPDVIRNIESQPTTPSVVLFDESGAAGDGGPAGSFVVGTQAKRQSRIRPDDVARLVKRHMGASDWRFVAHDVEYSAASVSSLVLKALAADAQRATGTPVTDVVITVPAYFGDEERKATKLAGELAGLNVVDIINEPTAAAFAYGFAQDGQSASTVLVYDLGGGTFDTTVIRLDGNDITVVATDGDHELGGADWDNEIVRYLAQKFVQEQPDAGDPLDDVYDEQELLTAAEDAKLALSGRESVDVLVVHGGKRCSVTFTRATLEEITAPLLQRTVDLTGSVLQRAKEKGVDTIDLCLLVGGMSKLPAVSRRLGEAFGLTCRLADPDLAVAKGAAVYGQKKALEREVREELVASGKLRPDQSLDAAATGDLEAAAAASASAAGLTTSSVVDLVRTRVTDVTSRGFGIFAEDRGSAVAAFLAHQNDALPIEVKRTFYTISDDQAEVDIRVFEQGTGVESTRIEDNKVIVAGAISGIPAGHPRGTPVEVSFEMGRDQTIKVTATHVGASEPLVLRVTAGVGSESMKTEESAKVSLLKQRD</sequence>
<proteinExistence type="inferred from homology"/>
<evidence type="ECO:0000256" key="6">
    <source>
        <dbReference type="ARBA" id="ARBA00023186"/>
    </source>
</evidence>
<evidence type="ECO:0000313" key="8">
    <source>
        <dbReference type="EMBL" id="CUU60737.1"/>
    </source>
</evidence>
<keyword evidence="9" id="KW-1185">Reference proteome</keyword>
<comment type="similarity">
    <text evidence="1 7">Belongs to the heat shock protein 70 family.</text>
</comment>
<dbReference type="GO" id="GO:0005524">
    <property type="term" value="F:ATP binding"/>
    <property type="evidence" value="ECO:0007669"/>
    <property type="project" value="UniProtKB-KW"/>
</dbReference>
<evidence type="ECO:0000256" key="2">
    <source>
        <dbReference type="ARBA" id="ARBA00022553"/>
    </source>
</evidence>
<dbReference type="PROSITE" id="PS00297">
    <property type="entry name" value="HSP70_1"/>
    <property type="match status" value="1"/>
</dbReference>
<organism evidence="8 9">
    <name type="scientific">Parafrankia irregularis</name>
    <dbReference type="NCBI Taxonomy" id="795642"/>
    <lineage>
        <taxon>Bacteria</taxon>
        <taxon>Bacillati</taxon>
        <taxon>Actinomycetota</taxon>
        <taxon>Actinomycetes</taxon>
        <taxon>Frankiales</taxon>
        <taxon>Frankiaceae</taxon>
        <taxon>Parafrankia</taxon>
    </lineage>
</organism>
<dbReference type="Gene3D" id="2.60.34.10">
    <property type="entry name" value="Substrate Binding Domain Of DNAk, Chain A, domain 1"/>
    <property type="match status" value="1"/>
</dbReference>
<evidence type="ECO:0000256" key="1">
    <source>
        <dbReference type="ARBA" id="ARBA00007381"/>
    </source>
</evidence>
<dbReference type="Gene3D" id="3.30.420.40">
    <property type="match status" value="2"/>
</dbReference>
<dbReference type="InterPro" id="IPR043129">
    <property type="entry name" value="ATPase_NBD"/>
</dbReference>
<keyword evidence="5" id="KW-0346">Stress response</keyword>
<dbReference type="SUPFAM" id="SSF100920">
    <property type="entry name" value="Heat shock protein 70kD (HSP70), peptide-binding domain"/>
    <property type="match status" value="1"/>
</dbReference>
<dbReference type="InterPro" id="IPR029047">
    <property type="entry name" value="HSP70_peptide-bd_sf"/>
</dbReference>